<dbReference type="Pfam" id="PF07690">
    <property type="entry name" value="MFS_1"/>
    <property type="match status" value="1"/>
</dbReference>
<dbReference type="SUPFAM" id="SSF103473">
    <property type="entry name" value="MFS general substrate transporter"/>
    <property type="match status" value="1"/>
</dbReference>
<feature type="transmembrane region" description="Helical" evidence="6">
    <location>
        <begin position="78"/>
        <end position="99"/>
    </location>
</feature>
<feature type="transmembrane region" description="Helical" evidence="6">
    <location>
        <begin position="316"/>
        <end position="332"/>
    </location>
</feature>
<accession>A0A5Q6S379</accession>
<feature type="transmembrane region" description="Helical" evidence="6">
    <location>
        <begin position="260"/>
        <end position="282"/>
    </location>
</feature>
<dbReference type="Proteomes" id="UP000307768">
    <property type="component" value="Unassembled WGS sequence"/>
</dbReference>
<keyword evidence="4 6" id="KW-1133">Transmembrane helix</keyword>
<dbReference type="EMBL" id="VDFQ02000001">
    <property type="protein sequence ID" value="KAA1424837.1"/>
    <property type="molecule type" value="Genomic_DNA"/>
</dbReference>
<evidence type="ECO:0000256" key="4">
    <source>
        <dbReference type="ARBA" id="ARBA00022989"/>
    </source>
</evidence>
<evidence type="ECO:0000313" key="7">
    <source>
        <dbReference type="EMBL" id="KAA1424837.1"/>
    </source>
</evidence>
<comment type="subcellular location">
    <subcellularLocation>
        <location evidence="1">Cell membrane</location>
        <topology evidence="1">Multi-pass membrane protein</topology>
    </subcellularLocation>
</comment>
<name>A0A5Q6S379_9ACTN</name>
<keyword evidence="3 6" id="KW-0812">Transmembrane</keyword>
<evidence type="ECO:0000313" key="8">
    <source>
        <dbReference type="Proteomes" id="UP000307768"/>
    </source>
</evidence>
<dbReference type="Gene3D" id="1.20.1250.20">
    <property type="entry name" value="MFS general substrate transporter like domains"/>
    <property type="match status" value="1"/>
</dbReference>
<keyword evidence="2" id="KW-1003">Cell membrane</keyword>
<evidence type="ECO:0000256" key="5">
    <source>
        <dbReference type="ARBA" id="ARBA00023136"/>
    </source>
</evidence>
<feature type="transmembrane region" description="Helical" evidence="6">
    <location>
        <begin position="173"/>
        <end position="192"/>
    </location>
</feature>
<comment type="caution">
    <text evidence="7">The sequence shown here is derived from an EMBL/GenBank/DDBJ whole genome shotgun (WGS) entry which is preliminary data.</text>
</comment>
<feature type="transmembrane region" description="Helical" evidence="6">
    <location>
        <begin position="106"/>
        <end position="128"/>
    </location>
</feature>
<dbReference type="InterPro" id="IPR036259">
    <property type="entry name" value="MFS_trans_sf"/>
</dbReference>
<organism evidence="7 8">
    <name type="scientific">Mumia zhuanghuii</name>
    <dbReference type="NCBI Taxonomy" id="2585211"/>
    <lineage>
        <taxon>Bacteria</taxon>
        <taxon>Bacillati</taxon>
        <taxon>Actinomycetota</taxon>
        <taxon>Actinomycetes</taxon>
        <taxon>Propionibacteriales</taxon>
        <taxon>Nocardioidaceae</taxon>
        <taxon>Mumia</taxon>
    </lineage>
</organism>
<feature type="transmembrane region" description="Helical" evidence="6">
    <location>
        <begin position="229"/>
        <end position="254"/>
    </location>
</feature>
<reference evidence="7 8" key="1">
    <citation type="submission" date="2019-09" db="EMBL/GenBank/DDBJ databases">
        <title>Mumia zhuanghuii sp. nov. isolated from the intestinal contents of plateau pika (Ochotona curzoniae) in the Qinghai-Tibet plateau of China.</title>
        <authorList>
            <person name="Tian Z."/>
        </authorList>
    </citation>
    <scope>NUCLEOTIDE SEQUENCE [LARGE SCALE GENOMIC DNA]</scope>
    <source>
        <strain evidence="8">350</strain>
    </source>
</reference>
<feature type="transmembrane region" description="Helical" evidence="6">
    <location>
        <begin position="289"/>
        <end position="310"/>
    </location>
</feature>
<dbReference type="GO" id="GO:0022857">
    <property type="term" value="F:transmembrane transporter activity"/>
    <property type="evidence" value="ECO:0007669"/>
    <property type="project" value="InterPro"/>
</dbReference>
<dbReference type="RefSeq" id="WP_149768007.1">
    <property type="nucleotide sequence ID" value="NZ_VDFQ02000001.1"/>
</dbReference>
<keyword evidence="5 6" id="KW-0472">Membrane</keyword>
<protein>
    <submittedName>
        <fullName evidence="7">MFS transporter</fullName>
    </submittedName>
</protein>
<dbReference type="AlphaFoldDB" id="A0A5Q6S379"/>
<feature type="transmembrane region" description="Helical" evidence="6">
    <location>
        <begin position="14"/>
        <end position="36"/>
    </location>
</feature>
<evidence type="ECO:0000256" key="6">
    <source>
        <dbReference type="SAM" id="Phobius"/>
    </source>
</evidence>
<proteinExistence type="predicted"/>
<evidence type="ECO:0000256" key="3">
    <source>
        <dbReference type="ARBA" id="ARBA00022692"/>
    </source>
</evidence>
<dbReference type="GO" id="GO:0005886">
    <property type="term" value="C:plasma membrane"/>
    <property type="evidence" value="ECO:0007669"/>
    <property type="project" value="UniProtKB-SubCell"/>
</dbReference>
<dbReference type="PANTHER" id="PTHR23513">
    <property type="entry name" value="INTEGRAL MEMBRANE EFFLUX PROTEIN-RELATED"/>
    <property type="match status" value="1"/>
</dbReference>
<sequence length="374" mass="38628">MRVTLWTPGFVRLLGVRVAAQVSDGLFQAGLVWLVLLSPEAQRSPERFVAVLVLVLVPFSVLAPFVSLVLDRWPRRDILVWAQVLRTAVIAMVGVLAWATSERATWPVYALVLVALGLARLILAGLSASVPHVVSADRLVDANTLGPTLGAGAHACGIGIGATLIAQDASSSVVLGAGAVAGLAAVVVAHGFGRLTLGPDAGTHPPQPRDVVRDLVDAAAHLRTRRTAVVALGSFGLLRVAYGGFTLLAFSATAADGDDAAAALVATGVAVGFVVGAVTTPFAARAAGLARWVVLTGVGGAVVVTGAWALGGGATWAWWLQAFAFGVVHQAWKIRTDTAVQRTVDEAYLGRTFVLYDVMNNLAYVAGAATVLVL</sequence>
<dbReference type="PANTHER" id="PTHR23513:SF17">
    <property type="entry name" value="MEMBRANE PROTEIN"/>
    <property type="match status" value="1"/>
</dbReference>
<evidence type="ECO:0000256" key="1">
    <source>
        <dbReference type="ARBA" id="ARBA00004651"/>
    </source>
</evidence>
<feature type="transmembrane region" description="Helical" evidence="6">
    <location>
        <begin position="353"/>
        <end position="373"/>
    </location>
</feature>
<gene>
    <name evidence="7" type="ORF">FE697_002680</name>
</gene>
<dbReference type="OrthoDB" id="3688258at2"/>
<evidence type="ECO:0000256" key="2">
    <source>
        <dbReference type="ARBA" id="ARBA00022475"/>
    </source>
</evidence>
<feature type="transmembrane region" description="Helical" evidence="6">
    <location>
        <begin position="48"/>
        <end position="66"/>
    </location>
</feature>
<dbReference type="InterPro" id="IPR011701">
    <property type="entry name" value="MFS"/>
</dbReference>